<dbReference type="Gene3D" id="1.25.40.20">
    <property type="entry name" value="Ankyrin repeat-containing domain"/>
    <property type="match status" value="2"/>
</dbReference>
<feature type="domain" description="GPI inositol-deacylase winged helix" evidence="4">
    <location>
        <begin position="566"/>
        <end position="643"/>
    </location>
</feature>
<keyword evidence="7" id="KW-1185">Reference proteome</keyword>
<feature type="repeat" description="ANK" evidence="2">
    <location>
        <begin position="908"/>
        <end position="940"/>
    </location>
</feature>
<dbReference type="PROSITE" id="PS50297">
    <property type="entry name" value="ANK_REP_REGION"/>
    <property type="match status" value="4"/>
</dbReference>
<evidence type="ECO:0000256" key="3">
    <source>
        <dbReference type="SAM" id="MobiDB-lite"/>
    </source>
</evidence>
<feature type="domain" description="Nephrocystin 3-like N-terminal" evidence="5">
    <location>
        <begin position="278"/>
        <end position="448"/>
    </location>
</feature>
<feature type="region of interest" description="Disordered" evidence="3">
    <location>
        <begin position="1149"/>
        <end position="1172"/>
    </location>
</feature>
<evidence type="ECO:0000256" key="1">
    <source>
        <dbReference type="ARBA" id="ARBA00022737"/>
    </source>
</evidence>
<evidence type="ECO:0000256" key="2">
    <source>
        <dbReference type="PROSITE-ProRule" id="PRU00023"/>
    </source>
</evidence>
<dbReference type="InterPro" id="IPR035994">
    <property type="entry name" value="Nucleoside_phosphorylase_sf"/>
</dbReference>
<evidence type="ECO:0000313" key="6">
    <source>
        <dbReference type="EMBL" id="KAF5656276.1"/>
    </source>
</evidence>
<feature type="repeat" description="ANK" evidence="2">
    <location>
        <begin position="875"/>
        <end position="907"/>
    </location>
</feature>
<sequence length="1172" mass="130750">MGTVKASQCAAVVAQQFPNIRFALLIGIGGGIPSADVDIRLGDVAVSIPQDSHPGVIEYDYGKYNQHGQFVLKGSLDKPAPILLSADMSLQMDEMEDEFPIDEMLKRISRKPLFFRPSRDILFADSFHHIGGKDCSGCDSSSQKQVVDRRQRDRDVIIHRGLILSGGGVIKNPEDRDRLRRGNGQAICYEMEAAGIMDQIPCLVIRGICDYADTHKNDEWHYYAAAAAAAYGGAILMKVRGEQVRQTSRSYRQEILNWIGQPDWRHAQHEHFAKHEPGTGQWFLDHPDFEKWVNGDKQILLCQGDPGAGKTVMASVMINHLKSRVTLKDDGHKIASAIIFFYFNSGEREQQRPHHVMWNLLRQLVENLPDPVPHGVADLFERYKADGSASLKIEDIMEAVYDAAASITKLFIVIDAIDEGEEADLKELLPRLFELQNRANTCIAATSRYLGWIRDIFQRCGPTYASLRIEAANEDVERYLDERLKNHEVIQACESMAQRSSLVKEVQDGIKDAAQAIFLLVRFHMEEVNHQISENGIKATVTGLPDVSNAYEEIYGKTIDRIRGQSSESRLLASKTLKWVVCARERLTIAELREAVAVNADSSYFDRRDESPIKLIISACKGLVTVEDNKTVRLLHHTTREYFDHNFERLIHLDGPELSKGVQDSEATEKSPTSAKNSVHMYLALICITYISFETFETGPCRSVSSLENRLESNRLYRYAASHWLYHLDCAKGEMLRDRNRQCVVKFLHSLPKLQASGEALFHGHRGKARWLPEGNFTCVHLAAFSGSDHMVSFLFHNERYPIDQEDSHKRTPLSYAAEMGHYSTVQLLIECGAMVNTSDWLKRTPLYHAVAKEQLEIAEQLLAIDAAIEGDPQCEKTPLLVAVSSGCTDIVQLLTARGADVNRRGPFGETPLTLAIEMGCLDVARILINHGASVTNEYHEALLIVAAKRGYKDIFRLLFGTKTPVADNENANSPSFETSIRDDLVVCRLLVDVKALLKANQNMNLQFYEAVKRGNLDICKSLIENGAGVEGFDEGKCALAENAARGNLETCRYLLANKAPVDGCPDQDSPLARAARTGRLMVCQFLLDNGARVDGNQGTSAPLSEASIEGHLRIARLLRARGADQGKIYTFARNFWSSIPLPPSPTITLGSDSEVCENEPAEDKDKTIGLM</sequence>
<dbReference type="PANTHER" id="PTHR10039:SF16">
    <property type="entry name" value="GPI INOSITOL-DEACYLASE"/>
    <property type="match status" value="1"/>
</dbReference>
<name>A0A8H5SNQ7_FUSCI</name>
<comment type="caution">
    <text evidence="6">The sequence shown here is derived from an EMBL/GenBank/DDBJ whole genome shotgun (WGS) entry which is preliminary data.</text>
</comment>
<gene>
    <name evidence="6" type="ORF">FCIRC_13749</name>
</gene>
<protein>
    <submittedName>
        <fullName evidence="6">Ankyrin repeat-containing protein</fullName>
    </submittedName>
</protein>
<dbReference type="SUPFAM" id="SSF53167">
    <property type="entry name" value="Purine and uridine phosphorylases"/>
    <property type="match status" value="1"/>
</dbReference>
<dbReference type="InterPro" id="IPR054471">
    <property type="entry name" value="GPIID_WHD"/>
</dbReference>
<dbReference type="GO" id="GO:0003824">
    <property type="term" value="F:catalytic activity"/>
    <property type="evidence" value="ECO:0007669"/>
    <property type="project" value="InterPro"/>
</dbReference>
<dbReference type="InterPro" id="IPR002110">
    <property type="entry name" value="Ankyrin_rpt"/>
</dbReference>
<dbReference type="Pfam" id="PF12796">
    <property type="entry name" value="Ank_2"/>
    <property type="match status" value="3"/>
</dbReference>
<accession>A0A8H5SNQ7</accession>
<dbReference type="EMBL" id="JAAQPE010000774">
    <property type="protein sequence ID" value="KAF5656276.1"/>
    <property type="molecule type" value="Genomic_DNA"/>
</dbReference>
<reference evidence="7" key="1">
    <citation type="journal article" date="2020" name="BMC Genomics">
        <title>Correction to: Identification and distribution of gene clusters required for synthesis of sphingolipid metabolism inhibitors in diverse species of the filamentous fungus Fusarium.</title>
        <authorList>
            <person name="Kim H.S."/>
            <person name="Lohmar J.M."/>
            <person name="Busman M."/>
            <person name="Brown D.W."/>
            <person name="Naumann T.A."/>
            <person name="Divon H.H."/>
            <person name="Lysoe E."/>
            <person name="Uhlig S."/>
            <person name="Proctor R.H."/>
        </authorList>
    </citation>
    <scope>NUCLEOTIDE SEQUENCE [LARGE SCALE GENOMIC DNA]</scope>
    <source>
        <strain evidence="7">NRRL 25331</strain>
    </source>
</reference>
<dbReference type="Gene3D" id="3.40.50.300">
    <property type="entry name" value="P-loop containing nucleotide triphosphate hydrolases"/>
    <property type="match status" value="1"/>
</dbReference>
<dbReference type="SMART" id="SM00248">
    <property type="entry name" value="ANK"/>
    <property type="match status" value="10"/>
</dbReference>
<keyword evidence="2" id="KW-0040">ANK repeat</keyword>
<feature type="compositionally biased region" description="Basic and acidic residues" evidence="3">
    <location>
        <begin position="1162"/>
        <end position="1172"/>
    </location>
</feature>
<dbReference type="PANTHER" id="PTHR10039">
    <property type="entry name" value="AMELOGENIN"/>
    <property type="match status" value="1"/>
</dbReference>
<evidence type="ECO:0000313" key="7">
    <source>
        <dbReference type="Proteomes" id="UP000572754"/>
    </source>
</evidence>
<dbReference type="GO" id="GO:0009116">
    <property type="term" value="P:nucleoside metabolic process"/>
    <property type="evidence" value="ECO:0007669"/>
    <property type="project" value="InterPro"/>
</dbReference>
<dbReference type="SUPFAM" id="SSF52540">
    <property type="entry name" value="P-loop containing nucleoside triphosphate hydrolases"/>
    <property type="match status" value="1"/>
</dbReference>
<dbReference type="PROSITE" id="PS50088">
    <property type="entry name" value="ANK_REPEAT"/>
    <property type="match status" value="4"/>
</dbReference>
<dbReference type="InterPro" id="IPR036770">
    <property type="entry name" value="Ankyrin_rpt-contain_sf"/>
</dbReference>
<organism evidence="6 7">
    <name type="scientific">Fusarium circinatum</name>
    <name type="common">Pitch canker fungus</name>
    <name type="synonym">Gibberella circinata</name>
    <dbReference type="NCBI Taxonomy" id="48490"/>
    <lineage>
        <taxon>Eukaryota</taxon>
        <taxon>Fungi</taxon>
        <taxon>Dikarya</taxon>
        <taxon>Ascomycota</taxon>
        <taxon>Pezizomycotina</taxon>
        <taxon>Sordariomycetes</taxon>
        <taxon>Hypocreomycetidae</taxon>
        <taxon>Hypocreales</taxon>
        <taxon>Nectriaceae</taxon>
        <taxon>Fusarium</taxon>
        <taxon>Fusarium fujikuroi species complex</taxon>
    </lineage>
</organism>
<dbReference type="InterPro" id="IPR056884">
    <property type="entry name" value="NPHP3-like_N"/>
</dbReference>
<reference evidence="6 7" key="2">
    <citation type="submission" date="2020-05" db="EMBL/GenBank/DDBJ databases">
        <title>Identification and distribution of gene clusters putatively required for synthesis of sphingolipid metabolism inhibitors in phylogenetically diverse species of the filamentous fungus Fusarium.</title>
        <authorList>
            <person name="Kim H.-S."/>
            <person name="Busman M."/>
            <person name="Brown D.W."/>
            <person name="Divon H."/>
            <person name="Uhlig S."/>
            <person name="Proctor R.H."/>
        </authorList>
    </citation>
    <scope>NUCLEOTIDE SEQUENCE [LARGE SCALE GENOMIC DNA]</scope>
    <source>
        <strain evidence="6 7">NRRL 25331</strain>
    </source>
</reference>
<evidence type="ECO:0000259" key="4">
    <source>
        <dbReference type="Pfam" id="PF22939"/>
    </source>
</evidence>
<dbReference type="Gene3D" id="3.40.50.1580">
    <property type="entry name" value="Nucleoside phosphorylase domain"/>
    <property type="match status" value="1"/>
</dbReference>
<dbReference type="InterPro" id="IPR027417">
    <property type="entry name" value="P-loop_NTPase"/>
</dbReference>
<dbReference type="Pfam" id="PF22939">
    <property type="entry name" value="WHD_GPIID"/>
    <property type="match status" value="1"/>
</dbReference>
<dbReference type="Pfam" id="PF24883">
    <property type="entry name" value="NPHP3_N"/>
    <property type="match status" value="1"/>
</dbReference>
<dbReference type="Proteomes" id="UP000572754">
    <property type="component" value="Unassembled WGS sequence"/>
</dbReference>
<proteinExistence type="predicted"/>
<dbReference type="AlphaFoldDB" id="A0A8H5SNQ7"/>
<evidence type="ECO:0000259" key="5">
    <source>
        <dbReference type="Pfam" id="PF24883"/>
    </source>
</evidence>
<feature type="repeat" description="ANK" evidence="2">
    <location>
        <begin position="809"/>
        <end position="841"/>
    </location>
</feature>
<feature type="repeat" description="ANK" evidence="2">
    <location>
        <begin position="1067"/>
        <end position="1099"/>
    </location>
</feature>
<keyword evidence="1" id="KW-0677">Repeat</keyword>
<dbReference type="SUPFAM" id="SSF48403">
    <property type="entry name" value="Ankyrin repeat"/>
    <property type="match status" value="1"/>
</dbReference>